<sequence length="151" mass="16473">MPTFVEPNACNACAGEHLGPLCVYICPNDLMVLDPGMNKGANQEPELCSECYACVKLCPQEAIFVRGYSDFVPLGASVQPKRVEGGFTWTVKFRDGRELQFTYPSRSTPVGSSDPYKDFTEDKVNDLEGQGLAGESKWLGVDRLPTLQAGS</sequence>
<dbReference type="Gene3D" id="3.30.70.20">
    <property type="match status" value="1"/>
</dbReference>
<dbReference type="InterPro" id="IPR038465">
    <property type="entry name" value="APS_reduc_Bsu_C_sf"/>
</dbReference>
<dbReference type="Pfam" id="PF12139">
    <property type="entry name" value="APS-reductase_C"/>
    <property type="match status" value="1"/>
</dbReference>
<dbReference type="PROSITE" id="PS00198">
    <property type="entry name" value="4FE4S_FER_1"/>
    <property type="match status" value="1"/>
</dbReference>
<name>A0A382C0V8_9ZZZZ</name>
<dbReference type="NCBIfam" id="TIGR02060">
    <property type="entry name" value="aprB"/>
    <property type="match status" value="1"/>
</dbReference>
<evidence type="ECO:0000313" key="7">
    <source>
        <dbReference type="EMBL" id="SVB19514.1"/>
    </source>
</evidence>
<organism evidence="7">
    <name type="scientific">marine metagenome</name>
    <dbReference type="NCBI Taxonomy" id="408172"/>
    <lineage>
        <taxon>unclassified sequences</taxon>
        <taxon>metagenomes</taxon>
        <taxon>ecological metagenomes</taxon>
    </lineage>
</organism>
<dbReference type="InterPro" id="IPR017896">
    <property type="entry name" value="4Fe4S_Fe-S-bd"/>
</dbReference>
<dbReference type="PANTHER" id="PTHR43687:SF1">
    <property type="entry name" value="FERREDOXIN III"/>
    <property type="match status" value="1"/>
</dbReference>
<keyword evidence="3" id="KW-0408">Iron</keyword>
<keyword evidence="2" id="KW-0479">Metal-binding</keyword>
<protein>
    <recommendedName>
        <fullName evidence="6">4Fe-4S ferredoxin-type domain-containing protein</fullName>
    </recommendedName>
</protein>
<accession>A0A382C0V8</accession>
<dbReference type="Gene3D" id="6.20.260.10">
    <property type="entry name" value="Adenylylsulphate reductase, beta subunit, C-terminal domain"/>
    <property type="match status" value="1"/>
</dbReference>
<dbReference type="SUPFAM" id="SSF54862">
    <property type="entry name" value="4Fe-4S ferredoxins"/>
    <property type="match status" value="1"/>
</dbReference>
<evidence type="ECO:0000259" key="6">
    <source>
        <dbReference type="PROSITE" id="PS51379"/>
    </source>
</evidence>
<feature type="domain" description="4Fe-4S ferredoxin-type" evidence="6">
    <location>
        <begin position="39"/>
        <end position="68"/>
    </location>
</feature>
<gene>
    <name evidence="7" type="ORF">METZ01_LOCUS172368</name>
</gene>
<reference evidence="7" key="1">
    <citation type="submission" date="2018-05" db="EMBL/GenBank/DDBJ databases">
        <authorList>
            <person name="Lanie J.A."/>
            <person name="Ng W.-L."/>
            <person name="Kazmierczak K.M."/>
            <person name="Andrzejewski T.M."/>
            <person name="Davidsen T.M."/>
            <person name="Wayne K.J."/>
            <person name="Tettelin H."/>
            <person name="Glass J.I."/>
            <person name="Rusch D."/>
            <person name="Podicherti R."/>
            <person name="Tsui H.-C.T."/>
            <person name="Winkler M.E."/>
        </authorList>
    </citation>
    <scope>NUCLEOTIDE SEQUENCE</scope>
</reference>
<dbReference type="AlphaFoldDB" id="A0A382C0V8"/>
<dbReference type="InterPro" id="IPR050572">
    <property type="entry name" value="Fe-S_Ferredoxin"/>
</dbReference>
<evidence type="ECO:0000256" key="1">
    <source>
        <dbReference type="ARBA" id="ARBA00022485"/>
    </source>
</evidence>
<evidence type="ECO:0000256" key="4">
    <source>
        <dbReference type="ARBA" id="ARBA00023014"/>
    </source>
</evidence>
<dbReference type="GO" id="GO:0046872">
    <property type="term" value="F:metal ion binding"/>
    <property type="evidence" value="ECO:0007669"/>
    <property type="project" value="UniProtKB-KW"/>
</dbReference>
<feature type="compositionally biased region" description="Basic and acidic residues" evidence="5">
    <location>
        <begin position="115"/>
        <end position="125"/>
    </location>
</feature>
<dbReference type="EMBL" id="UINC01032217">
    <property type="protein sequence ID" value="SVB19514.1"/>
    <property type="molecule type" value="Genomic_DNA"/>
</dbReference>
<proteinExistence type="predicted"/>
<dbReference type="InterPro" id="IPR022738">
    <property type="entry name" value="AprB_C"/>
</dbReference>
<keyword evidence="4" id="KW-0411">Iron-sulfur</keyword>
<dbReference type="PROSITE" id="PS51379">
    <property type="entry name" value="4FE4S_FER_2"/>
    <property type="match status" value="1"/>
</dbReference>
<feature type="region of interest" description="Disordered" evidence="5">
    <location>
        <begin position="104"/>
        <end position="125"/>
    </location>
</feature>
<dbReference type="Pfam" id="PF00037">
    <property type="entry name" value="Fer4"/>
    <property type="match status" value="1"/>
</dbReference>
<dbReference type="GO" id="GO:0051539">
    <property type="term" value="F:4 iron, 4 sulfur cluster binding"/>
    <property type="evidence" value="ECO:0007669"/>
    <property type="project" value="UniProtKB-KW"/>
</dbReference>
<dbReference type="InterPro" id="IPR011802">
    <property type="entry name" value="AprB"/>
</dbReference>
<evidence type="ECO:0000256" key="2">
    <source>
        <dbReference type="ARBA" id="ARBA00022723"/>
    </source>
</evidence>
<evidence type="ECO:0000256" key="5">
    <source>
        <dbReference type="SAM" id="MobiDB-lite"/>
    </source>
</evidence>
<evidence type="ECO:0000256" key="3">
    <source>
        <dbReference type="ARBA" id="ARBA00023004"/>
    </source>
</evidence>
<dbReference type="PANTHER" id="PTHR43687">
    <property type="entry name" value="ADENYLYLSULFATE REDUCTASE, BETA SUBUNIT"/>
    <property type="match status" value="1"/>
</dbReference>
<keyword evidence="1" id="KW-0004">4Fe-4S</keyword>
<dbReference type="InterPro" id="IPR017900">
    <property type="entry name" value="4Fe4S_Fe_S_CS"/>
</dbReference>